<comment type="caution">
    <text evidence="2">The sequence shown here is derived from an EMBL/GenBank/DDBJ whole genome shotgun (WGS) entry which is preliminary data.</text>
</comment>
<keyword evidence="1" id="KW-0812">Transmembrane</keyword>
<protein>
    <submittedName>
        <fullName evidence="2">DUF3054 domain-containing protein</fullName>
    </submittedName>
</protein>
<dbReference type="Pfam" id="PF11255">
    <property type="entry name" value="DUF3054"/>
    <property type="match status" value="1"/>
</dbReference>
<keyword evidence="1" id="KW-0472">Membrane</keyword>
<feature type="transmembrane region" description="Helical" evidence="1">
    <location>
        <begin position="34"/>
        <end position="52"/>
    </location>
</feature>
<name>A0A3A4F7K8_9MICC</name>
<dbReference type="OrthoDB" id="3698172at2"/>
<dbReference type="AlphaFoldDB" id="A0A3A4F7K8"/>
<gene>
    <name evidence="2" type="ORF">D3250_10395</name>
</gene>
<feature type="transmembrane region" description="Helical" evidence="1">
    <location>
        <begin position="64"/>
        <end position="84"/>
    </location>
</feature>
<dbReference type="EMBL" id="QYZP01000003">
    <property type="protein sequence ID" value="RJN31247.1"/>
    <property type="molecule type" value="Genomic_DNA"/>
</dbReference>
<organism evidence="2 3">
    <name type="scientific">Nesterenkonia natronophila</name>
    <dbReference type="NCBI Taxonomy" id="2174932"/>
    <lineage>
        <taxon>Bacteria</taxon>
        <taxon>Bacillati</taxon>
        <taxon>Actinomycetota</taxon>
        <taxon>Actinomycetes</taxon>
        <taxon>Micrococcales</taxon>
        <taxon>Micrococcaceae</taxon>
        <taxon>Nesterenkonia</taxon>
    </lineage>
</organism>
<evidence type="ECO:0000313" key="2">
    <source>
        <dbReference type="EMBL" id="RJN31247.1"/>
    </source>
</evidence>
<evidence type="ECO:0000256" key="1">
    <source>
        <dbReference type="SAM" id="Phobius"/>
    </source>
</evidence>
<sequence length="118" mass="12652">MLAGLLFLSDAVLVLLFALWGNRSHQTGLAPADVVSTAWPFLIGLGLGWLVTRSWTHPSQLWPAGVVVLAVTVAAGLVLRVLFTDGGAEFSFILVATATLALFLLVRRLLTTWLLARA</sequence>
<feature type="transmembrane region" description="Helical" evidence="1">
    <location>
        <begin position="90"/>
        <end position="110"/>
    </location>
</feature>
<dbReference type="Proteomes" id="UP000266615">
    <property type="component" value="Unassembled WGS sequence"/>
</dbReference>
<keyword evidence="1" id="KW-1133">Transmembrane helix</keyword>
<accession>A0A3A4F7K8</accession>
<dbReference type="RefSeq" id="WP_119903314.1">
    <property type="nucleotide sequence ID" value="NZ_QYZP01000003.1"/>
</dbReference>
<proteinExistence type="predicted"/>
<dbReference type="InterPro" id="IPR021414">
    <property type="entry name" value="DUF3054"/>
</dbReference>
<keyword evidence="3" id="KW-1185">Reference proteome</keyword>
<reference evidence="2 3" key="1">
    <citation type="submission" date="2018-09" db="EMBL/GenBank/DDBJ databases">
        <title>Nesterenkonia natronophila sp. nov., an alkaliphilic actinobacteriume isolated from a soda lake, and emended description of the genus Nesterenkonia.</title>
        <authorList>
            <person name="Menes R.J."/>
            <person name="Iriarte A."/>
        </authorList>
    </citation>
    <scope>NUCLEOTIDE SEQUENCE [LARGE SCALE GENOMIC DNA]</scope>
    <source>
        <strain evidence="2 3">M8</strain>
    </source>
</reference>
<evidence type="ECO:0000313" key="3">
    <source>
        <dbReference type="Proteomes" id="UP000266615"/>
    </source>
</evidence>